<dbReference type="GO" id="GO:0005634">
    <property type="term" value="C:nucleus"/>
    <property type="evidence" value="ECO:0007669"/>
    <property type="project" value="UniProtKB-SubCell"/>
</dbReference>
<dbReference type="PANTHER" id="PTHR23235:SF139">
    <property type="entry name" value="HUCKEBEIN"/>
    <property type="match status" value="1"/>
</dbReference>
<evidence type="ECO:0000256" key="2">
    <source>
        <dbReference type="ARBA" id="ARBA00022723"/>
    </source>
</evidence>
<reference evidence="10" key="1">
    <citation type="submission" date="2022-01" db="EMBL/GenBank/DDBJ databases">
        <authorList>
            <person name="King R."/>
        </authorList>
    </citation>
    <scope>NUCLEOTIDE SEQUENCE</scope>
</reference>
<feature type="domain" description="C2H2-type" evidence="9">
    <location>
        <begin position="215"/>
        <end position="244"/>
    </location>
</feature>
<dbReference type="PROSITE" id="PS50157">
    <property type="entry name" value="ZINC_FINGER_C2H2_2"/>
    <property type="match status" value="3"/>
</dbReference>
<dbReference type="Gene3D" id="3.30.160.60">
    <property type="entry name" value="Classic Zinc Finger"/>
    <property type="match status" value="3"/>
</dbReference>
<dbReference type="PANTHER" id="PTHR23235">
    <property type="entry name" value="KRUEPPEL-LIKE TRANSCRIPTION FACTOR"/>
    <property type="match status" value="1"/>
</dbReference>
<dbReference type="Pfam" id="PF00096">
    <property type="entry name" value="zf-C2H2"/>
    <property type="match status" value="3"/>
</dbReference>
<feature type="domain" description="C2H2-type" evidence="9">
    <location>
        <begin position="187"/>
        <end position="214"/>
    </location>
</feature>
<dbReference type="FunFam" id="3.30.160.60:FF:001182">
    <property type="entry name" value="Zinc finger, C2H2 type"/>
    <property type="match status" value="1"/>
</dbReference>
<evidence type="ECO:0000256" key="8">
    <source>
        <dbReference type="SAM" id="MobiDB-lite"/>
    </source>
</evidence>
<protein>
    <recommendedName>
        <fullName evidence="9">C2H2-type domain-containing protein</fullName>
    </recommendedName>
</protein>
<dbReference type="AlphaFoldDB" id="A0A9N9QEE6"/>
<dbReference type="EMBL" id="OU892277">
    <property type="protein sequence ID" value="CAG9761144.1"/>
    <property type="molecule type" value="Genomic_DNA"/>
</dbReference>
<comment type="subcellular location">
    <subcellularLocation>
        <location evidence="1">Nucleus</location>
    </subcellularLocation>
</comment>
<dbReference type="GO" id="GO:0000978">
    <property type="term" value="F:RNA polymerase II cis-regulatory region sequence-specific DNA binding"/>
    <property type="evidence" value="ECO:0007669"/>
    <property type="project" value="TreeGrafter"/>
</dbReference>
<organism evidence="10 11">
    <name type="scientific">Ceutorhynchus assimilis</name>
    <name type="common">cabbage seed weevil</name>
    <dbReference type="NCBI Taxonomy" id="467358"/>
    <lineage>
        <taxon>Eukaryota</taxon>
        <taxon>Metazoa</taxon>
        <taxon>Ecdysozoa</taxon>
        <taxon>Arthropoda</taxon>
        <taxon>Hexapoda</taxon>
        <taxon>Insecta</taxon>
        <taxon>Pterygota</taxon>
        <taxon>Neoptera</taxon>
        <taxon>Endopterygota</taxon>
        <taxon>Coleoptera</taxon>
        <taxon>Polyphaga</taxon>
        <taxon>Cucujiformia</taxon>
        <taxon>Curculionidae</taxon>
        <taxon>Ceutorhynchinae</taxon>
        <taxon>Ceutorhynchus</taxon>
    </lineage>
</organism>
<dbReference type="FunFam" id="3.30.160.60:FF:001488">
    <property type="entry name" value="Krueppel-like factor 15"/>
    <property type="match status" value="1"/>
</dbReference>
<sequence length="300" mass="34350">MYINNELCPYQMRKEENKCNTRIFRPWDNQVTKSDVKDNSQDSTISTTTKDEEVEEKFEDTLCKTPEKSPTKISPVKKCPSPQSDSGCNTKTNHDILKTNLCHQSSSSMCPEAFSTTLSTEYLPDPYHINNELVQANLAQHLGLPPNDPLLLESLAQGYALEEYARVLSQEQQSKLIAAKKQRPKKYKCPHCDVGFSNNGQLKGHIRIHTGERPFKCDEKDCGKTFTRNEELTRHKRIHSGLRPFPCSHCGKRFGRKDHLKKHSRTHFQPRGLYAVPVVLPFEAWASGQTNGYPFFPMMY</sequence>
<dbReference type="FunFam" id="3.30.160.60:FF:000257">
    <property type="entry name" value="ZXD family zinc finger C"/>
    <property type="match status" value="1"/>
</dbReference>
<dbReference type="SUPFAM" id="SSF57667">
    <property type="entry name" value="beta-beta-alpha zinc fingers"/>
    <property type="match status" value="2"/>
</dbReference>
<keyword evidence="4 7" id="KW-0863">Zinc-finger</keyword>
<evidence type="ECO:0000313" key="10">
    <source>
        <dbReference type="EMBL" id="CAG9761144.1"/>
    </source>
</evidence>
<evidence type="ECO:0000256" key="7">
    <source>
        <dbReference type="PROSITE-ProRule" id="PRU00042"/>
    </source>
</evidence>
<evidence type="ECO:0000256" key="5">
    <source>
        <dbReference type="ARBA" id="ARBA00022833"/>
    </source>
</evidence>
<dbReference type="GO" id="GO:0008270">
    <property type="term" value="F:zinc ion binding"/>
    <property type="evidence" value="ECO:0007669"/>
    <property type="project" value="UniProtKB-KW"/>
</dbReference>
<name>A0A9N9QEE6_9CUCU</name>
<keyword evidence="2" id="KW-0479">Metal-binding</keyword>
<dbReference type="Proteomes" id="UP001152799">
    <property type="component" value="Chromosome 1"/>
</dbReference>
<evidence type="ECO:0000313" key="11">
    <source>
        <dbReference type="Proteomes" id="UP001152799"/>
    </source>
</evidence>
<dbReference type="PROSITE" id="PS00028">
    <property type="entry name" value="ZINC_FINGER_C2H2_1"/>
    <property type="match status" value="3"/>
</dbReference>
<feature type="compositionally biased region" description="Basic and acidic residues" evidence="8">
    <location>
        <begin position="59"/>
        <end position="70"/>
    </location>
</feature>
<dbReference type="OrthoDB" id="8922241at2759"/>
<keyword evidence="3" id="KW-0677">Repeat</keyword>
<keyword evidence="6" id="KW-0539">Nucleus</keyword>
<evidence type="ECO:0000256" key="6">
    <source>
        <dbReference type="ARBA" id="ARBA00023242"/>
    </source>
</evidence>
<evidence type="ECO:0000256" key="3">
    <source>
        <dbReference type="ARBA" id="ARBA00022737"/>
    </source>
</evidence>
<proteinExistence type="predicted"/>
<dbReference type="InterPro" id="IPR013087">
    <property type="entry name" value="Znf_C2H2_type"/>
</dbReference>
<accession>A0A9N9QEE6</accession>
<keyword evidence="11" id="KW-1185">Reference proteome</keyword>
<evidence type="ECO:0000256" key="4">
    <source>
        <dbReference type="ARBA" id="ARBA00022771"/>
    </source>
</evidence>
<gene>
    <name evidence="10" type="ORF">CEUTPL_LOCUS1855</name>
</gene>
<keyword evidence="5" id="KW-0862">Zinc</keyword>
<dbReference type="GO" id="GO:0000981">
    <property type="term" value="F:DNA-binding transcription factor activity, RNA polymerase II-specific"/>
    <property type="evidence" value="ECO:0007669"/>
    <property type="project" value="TreeGrafter"/>
</dbReference>
<evidence type="ECO:0000259" key="9">
    <source>
        <dbReference type="PROSITE" id="PS50157"/>
    </source>
</evidence>
<feature type="domain" description="C2H2-type" evidence="9">
    <location>
        <begin position="245"/>
        <end position="272"/>
    </location>
</feature>
<dbReference type="SMART" id="SM00355">
    <property type="entry name" value="ZnF_C2H2"/>
    <property type="match status" value="3"/>
</dbReference>
<evidence type="ECO:0000256" key="1">
    <source>
        <dbReference type="ARBA" id="ARBA00004123"/>
    </source>
</evidence>
<feature type="region of interest" description="Disordered" evidence="8">
    <location>
        <begin position="33"/>
        <end position="87"/>
    </location>
</feature>
<dbReference type="InterPro" id="IPR036236">
    <property type="entry name" value="Znf_C2H2_sf"/>
</dbReference>